<dbReference type="RefSeq" id="XP_003645866.1">
    <property type="nucleotide sequence ID" value="XM_003645818.1"/>
</dbReference>
<evidence type="ECO:0000256" key="3">
    <source>
        <dbReference type="ARBA" id="ARBA00022692"/>
    </source>
</evidence>
<accession>G8JQR5</accession>
<comment type="similarity">
    <text evidence="2">Belongs to the OB-RGRP/VPS55 family.</text>
</comment>
<dbReference type="Pfam" id="PF04133">
    <property type="entry name" value="Vps55"/>
    <property type="match status" value="1"/>
</dbReference>
<evidence type="ECO:0008006" key="9">
    <source>
        <dbReference type="Google" id="ProtNLM"/>
    </source>
</evidence>
<dbReference type="KEGG" id="erc:Ecym_3579"/>
<dbReference type="eggNOG" id="KOG2174">
    <property type="taxonomic scope" value="Eukaryota"/>
</dbReference>
<feature type="transmembrane region" description="Helical" evidence="6">
    <location>
        <begin position="12"/>
        <end position="33"/>
    </location>
</feature>
<evidence type="ECO:0000313" key="8">
    <source>
        <dbReference type="Proteomes" id="UP000006790"/>
    </source>
</evidence>
<keyword evidence="5 6" id="KW-0472">Membrane</keyword>
<dbReference type="HOGENOM" id="CLU_134810_0_0_1"/>
<dbReference type="Proteomes" id="UP000006790">
    <property type="component" value="Chromosome 3"/>
</dbReference>
<dbReference type="OMA" id="ICARCAN"/>
<feature type="transmembrane region" description="Helical" evidence="6">
    <location>
        <begin position="106"/>
        <end position="126"/>
    </location>
</feature>
<evidence type="ECO:0000256" key="2">
    <source>
        <dbReference type="ARBA" id="ARBA00005645"/>
    </source>
</evidence>
<evidence type="ECO:0000256" key="6">
    <source>
        <dbReference type="SAM" id="Phobius"/>
    </source>
</evidence>
<evidence type="ECO:0000256" key="1">
    <source>
        <dbReference type="ARBA" id="ARBA00004141"/>
    </source>
</evidence>
<dbReference type="STRING" id="931890.G8JQR5"/>
<reference evidence="8" key="1">
    <citation type="journal article" date="2012" name="G3 (Bethesda)">
        <title>Pichia sorbitophila, an interspecies yeast hybrid reveals early steps of genome resolution following polyploidization.</title>
        <authorList>
            <person name="Leh Louis V."/>
            <person name="Despons L."/>
            <person name="Friedrich A."/>
            <person name="Martin T."/>
            <person name="Durrens P."/>
            <person name="Casaregola S."/>
            <person name="Neuveglise C."/>
            <person name="Fairhead C."/>
            <person name="Marck C."/>
            <person name="Cruz J.A."/>
            <person name="Straub M.L."/>
            <person name="Kugler V."/>
            <person name="Sacerdot C."/>
            <person name="Uzunov Z."/>
            <person name="Thierry A."/>
            <person name="Weiss S."/>
            <person name="Bleykasten C."/>
            <person name="De Montigny J."/>
            <person name="Jacques N."/>
            <person name="Jung P."/>
            <person name="Lemaire M."/>
            <person name="Mallet S."/>
            <person name="Morel G."/>
            <person name="Richard G.F."/>
            <person name="Sarkar A."/>
            <person name="Savel G."/>
            <person name="Schacherer J."/>
            <person name="Seret M.L."/>
            <person name="Talla E."/>
            <person name="Samson G."/>
            <person name="Jubin C."/>
            <person name="Poulain J."/>
            <person name="Vacherie B."/>
            <person name="Barbe V."/>
            <person name="Pelletier E."/>
            <person name="Sherman D.J."/>
            <person name="Westhof E."/>
            <person name="Weissenbach J."/>
            <person name="Baret P.V."/>
            <person name="Wincker P."/>
            <person name="Gaillardin C."/>
            <person name="Dujon B."/>
            <person name="Souciet J.L."/>
        </authorList>
    </citation>
    <scope>NUCLEOTIDE SEQUENCE [LARGE SCALE GENOMIC DNA]</scope>
    <source>
        <strain evidence="8">CBS 270.75 / DBVPG 7215 / KCTC 17166 / NRRL Y-17582</strain>
    </source>
</reference>
<proteinExistence type="inferred from homology"/>
<sequence>MGITVSPLTKVICLSGLLATGFLLVILSCSLYHNYYPLIDFQVFILAPIPNAISSRSNYDGHDFMNDRVKSAQDLRQFFTGLLVASGIIMPLVFQHAQIINKVSCVMSILGGLIVYSSMVIFGWFFTGSWEDDEDALFSY</sequence>
<dbReference type="FunCoup" id="G8JQR5">
    <property type="interactions" value="513"/>
</dbReference>
<dbReference type="PANTHER" id="PTHR12050">
    <property type="entry name" value="LEPTIN RECEPTOR-RELATED"/>
    <property type="match status" value="1"/>
</dbReference>
<protein>
    <recommendedName>
        <fullName evidence="9">Vacuolar protein sorting-associated protein 55</fullName>
    </recommendedName>
</protein>
<dbReference type="InParanoid" id="G8JQR5"/>
<keyword evidence="4 6" id="KW-1133">Transmembrane helix</keyword>
<dbReference type="InterPro" id="IPR007262">
    <property type="entry name" value="Vps55/LEPROT"/>
</dbReference>
<evidence type="ECO:0000256" key="5">
    <source>
        <dbReference type="ARBA" id="ARBA00023136"/>
    </source>
</evidence>
<dbReference type="GO" id="GO:0005770">
    <property type="term" value="C:late endosome"/>
    <property type="evidence" value="ECO:0007669"/>
    <property type="project" value="EnsemblFungi"/>
</dbReference>
<evidence type="ECO:0000256" key="4">
    <source>
        <dbReference type="ARBA" id="ARBA00022989"/>
    </source>
</evidence>
<dbReference type="EMBL" id="CP002499">
    <property type="protein sequence ID" value="AET39049.1"/>
    <property type="molecule type" value="Genomic_DNA"/>
</dbReference>
<dbReference type="PANTHER" id="PTHR12050:SF0">
    <property type="entry name" value="RH04491P"/>
    <property type="match status" value="1"/>
</dbReference>
<gene>
    <name evidence="7" type="ordered locus">Ecym_3579</name>
</gene>
<keyword evidence="3 6" id="KW-0812">Transmembrane</keyword>
<dbReference type="GeneID" id="11472336"/>
<dbReference type="OrthoDB" id="14246at2759"/>
<dbReference type="GO" id="GO:0032511">
    <property type="term" value="P:late endosome to vacuole transport via multivesicular body sorting pathway"/>
    <property type="evidence" value="ECO:0007669"/>
    <property type="project" value="EnsemblFungi"/>
</dbReference>
<organism evidence="7 8">
    <name type="scientific">Eremothecium cymbalariae (strain CBS 270.75 / DBVPG 7215 / KCTC 17166 / NRRL Y-17582)</name>
    <name type="common">Yeast</name>
    <dbReference type="NCBI Taxonomy" id="931890"/>
    <lineage>
        <taxon>Eukaryota</taxon>
        <taxon>Fungi</taxon>
        <taxon>Dikarya</taxon>
        <taxon>Ascomycota</taxon>
        <taxon>Saccharomycotina</taxon>
        <taxon>Saccharomycetes</taxon>
        <taxon>Saccharomycetales</taxon>
        <taxon>Saccharomycetaceae</taxon>
        <taxon>Eremothecium</taxon>
    </lineage>
</organism>
<evidence type="ECO:0000313" key="7">
    <source>
        <dbReference type="EMBL" id="AET39049.1"/>
    </source>
</evidence>
<name>G8JQR5_ERECY</name>
<feature type="transmembrane region" description="Helical" evidence="6">
    <location>
        <begin position="75"/>
        <end position="94"/>
    </location>
</feature>
<dbReference type="AlphaFoldDB" id="G8JQR5"/>
<dbReference type="GO" id="GO:0034424">
    <property type="term" value="C:Vps55/Vps68 complex"/>
    <property type="evidence" value="ECO:0007669"/>
    <property type="project" value="EnsemblFungi"/>
</dbReference>
<comment type="subcellular location">
    <subcellularLocation>
        <location evidence="1">Membrane</location>
        <topology evidence="1">Multi-pass membrane protein</topology>
    </subcellularLocation>
</comment>
<keyword evidence="8" id="KW-1185">Reference proteome</keyword>